<dbReference type="PROSITE" id="PS50088">
    <property type="entry name" value="ANK_REPEAT"/>
    <property type="match status" value="3"/>
</dbReference>
<keyword evidence="2" id="KW-0268">Exocytosis</keyword>
<feature type="region of interest" description="Disordered" evidence="9">
    <location>
        <begin position="727"/>
        <end position="798"/>
    </location>
</feature>
<gene>
    <name evidence="10" type="ORF">SSS_3051</name>
</gene>
<keyword evidence="6 8" id="KW-0040">ANK repeat</keyword>
<feature type="compositionally biased region" description="Low complexity" evidence="9">
    <location>
        <begin position="751"/>
        <end position="775"/>
    </location>
</feature>
<dbReference type="PANTHER" id="PTHR24126:SF14">
    <property type="entry name" value="ANK_REP_REGION DOMAIN-CONTAINING PROTEIN"/>
    <property type="match status" value="1"/>
</dbReference>
<feature type="region of interest" description="Disordered" evidence="9">
    <location>
        <begin position="693"/>
        <end position="715"/>
    </location>
</feature>
<evidence type="ECO:0000256" key="5">
    <source>
        <dbReference type="ARBA" id="ARBA00023028"/>
    </source>
</evidence>
<feature type="region of interest" description="Disordered" evidence="9">
    <location>
        <begin position="564"/>
        <end position="586"/>
    </location>
</feature>
<dbReference type="InterPro" id="IPR036770">
    <property type="entry name" value="Ankyrin_rpt-contain_sf"/>
</dbReference>
<feature type="compositionally biased region" description="Polar residues" evidence="9">
    <location>
        <begin position="776"/>
        <end position="790"/>
    </location>
</feature>
<organism evidence="10">
    <name type="scientific">Sarcoptes scabiei</name>
    <name type="common">Itch mite</name>
    <name type="synonym">Acarus scabiei</name>
    <dbReference type="NCBI Taxonomy" id="52283"/>
    <lineage>
        <taxon>Eukaryota</taxon>
        <taxon>Metazoa</taxon>
        <taxon>Ecdysozoa</taxon>
        <taxon>Arthropoda</taxon>
        <taxon>Chelicerata</taxon>
        <taxon>Arachnida</taxon>
        <taxon>Acari</taxon>
        <taxon>Acariformes</taxon>
        <taxon>Sarcoptiformes</taxon>
        <taxon>Astigmata</taxon>
        <taxon>Psoroptidia</taxon>
        <taxon>Sarcoptoidea</taxon>
        <taxon>Sarcoptidae</taxon>
        <taxon>Sarcoptinae</taxon>
        <taxon>Sarcoptes</taxon>
    </lineage>
</organism>
<keyword evidence="4" id="KW-0677">Repeat</keyword>
<evidence type="ECO:0000313" key="11">
    <source>
        <dbReference type="EnsemblMetazoa" id="KAF7494962.1"/>
    </source>
</evidence>
<keyword evidence="3" id="KW-1052">Target cell membrane</keyword>
<proteinExistence type="predicted"/>
<feature type="region of interest" description="Disordered" evidence="9">
    <location>
        <begin position="918"/>
        <end position="939"/>
    </location>
</feature>
<feature type="repeat" description="ANK" evidence="8">
    <location>
        <begin position="129"/>
        <end position="161"/>
    </location>
</feature>
<evidence type="ECO:0000313" key="10">
    <source>
        <dbReference type="EMBL" id="KAF7494962.1"/>
    </source>
</evidence>
<reference evidence="10" key="2">
    <citation type="submission" date="2020-01" db="EMBL/GenBank/DDBJ databases">
        <authorList>
            <person name="Korhonen P.K.K."/>
            <person name="Guangxu M.G."/>
            <person name="Wang T.W."/>
            <person name="Stroehlein A.J.S."/>
            <person name="Young N.D."/>
            <person name="Ang C.-S.A."/>
            <person name="Fernando D.W.F."/>
            <person name="Lu H.L."/>
            <person name="Taylor S.T."/>
            <person name="Ehtesham M.E.M."/>
            <person name="Najaraj S.H.N."/>
            <person name="Harsha G.H.G."/>
            <person name="Madugundu A.M."/>
            <person name="Renuse S.R."/>
            <person name="Holt D.H."/>
            <person name="Pandey A.P."/>
            <person name="Papenfuss A.P."/>
            <person name="Gasser R.B.G."/>
            <person name="Fischer K.F."/>
        </authorList>
    </citation>
    <scope>NUCLEOTIDE SEQUENCE</scope>
    <source>
        <strain evidence="10">SSS_KF_BRIS2020</strain>
    </source>
</reference>
<dbReference type="EnsemblMetazoa" id="SSS_3051s_mrna">
    <property type="protein sequence ID" value="KAF7494962.1"/>
    <property type="gene ID" value="SSS_3051"/>
</dbReference>
<evidence type="ECO:0000256" key="9">
    <source>
        <dbReference type="SAM" id="MobiDB-lite"/>
    </source>
</evidence>
<feature type="repeat" description="ANK" evidence="8">
    <location>
        <begin position="198"/>
        <end position="231"/>
    </location>
</feature>
<name>A0A834RG85_SARSC</name>
<protein>
    <submittedName>
        <fullName evidence="10">Ankyrin repeat domain-containing protein 7</fullName>
    </submittedName>
</protein>
<feature type="compositionally biased region" description="Low complexity" evidence="9">
    <location>
        <begin position="411"/>
        <end position="426"/>
    </location>
</feature>
<keyword evidence="12" id="KW-1185">Reference proteome</keyword>
<dbReference type="Pfam" id="PF12796">
    <property type="entry name" value="Ank_2"/>
    <property type="match status" value="1"/>
</dbReference>
<evidence type="ECO:0000313" key="12">
    <source>
        <dbReference type="Proteomes" id="UP000070412"/>
    </source>
</evidence>
<dbReference type="InterPro" id="IPR002110">
    <property type="entry name" value="Ankyrin_rpt"/>
</dbReference>
<feature type="compositionally biased region" description="Basic and acidic residues" evidence="9">
    <location>
        <begin position="920"/>
        <end position="935"/>
    </location>
</feature>
<dbReference type="GO" id="GO:0006887">
    <property type="term" value="P:exocytosis"/>
    <property type="evidence" value="ECO:0007669"/>
    <property type="project" value="UniProtKB-KW"/>
</dbReference>
<sequence>MKKFIENVRKLSLSSSSSSHHHHHHHHHHSNSNLRRLSLSSISSMPQIKVLRGGYNIDLQNVDSSFTKLHKAVYLNNEQRAIKYLKQFNVNALDSYKRTPLHFAAVNGNLRIIKQLLIAGAHINIQDGDGRTPLIKAIECGHNDVVLMLMDRQPNIDLADFDQGNTAVHHCLLNSNVDAALFIIRNALIINYNKCNHRKESYLHLAAKNPNLIVVIEELIANGIDIDAKDELGRTASEIAKQFNNNNSYDLIEKYVRAKHSSCSMTNESLTNNENSDYVNNDSIDGVLASAASYYDNDAIRKRLEAQRIYDNLDLRLSSNQNHQQSTSSLSPTSARLIGFSKQCPQRRSFNQQHQSSTSSLDSMIFGGKFARHSIAVASTSTLPASITSQTINEAIQEHSTNDDEDDSQDSDSSTSSSSSSSSSNSMPLMKTTSNANSLSPFSKAMKFICKRQSSQNSEITINDSMKGSKKNLNNQLSIMDQESDLMTDLDEMIRKDLEKFPEQIKVQRLSMSNDGSSRPEIPSTPPLTPSSKILRFQNDRSKRGTPSGPDPIVIPQSSSSLLFSHSSSSSSAPSSRTNSSKKFSPKSYAQVVAAGKVDENSNEIVEATKISIEPHSNDSSALSFSSLNQENNNYRESFKSPISNRKEAIIEERIFSQSIKPHGPSWLDEFGRELKQPKTLINDQLDRNALIESKQSSSPKVEHQRKDLNNVSSKISTNIEFNRETNSFDTVRDRKQQKKTKRKKKRSSAHKSQPTTSTSSKTSSPSQSSTKSSPIQNCSRDNVSNQNVRVSEKNGPMGVCCGSQKKLENINPIYFRKNLNDNHGEDEEDEMIMVIRLDQSFGDEIHIKQEVPGTKSDLIDDDVEIAENDLVDRMRSLLDNYRRQSNELKRKNLENFLLKNRLEEMRQKFACLQNQFANNDDKSGQKGDEFHPKNDSNPTERILFEENAILRKQNQSLKELIRIYELNERNDPIAAGDCPLHHDLDDDRIDLINNNNLISNELKSEFFRSNMDKDLIEKRGKIGGDVKSIEPLAANLESIVLLDQMRNFFTELDRKLTNLNRINRIQVDNINDEIRLRNSFIDRFDFEMSNLKTFAKQLMIKLNDGDSDDYSNETTKGKKSKLSRDHRWYDKDSVSIKRLSNRKCLSLEDLRAISNDDGDDDERFNRKRLLDRKISDQFEMRSNRLNSLALMTAIPSPSSKISKRKKSKLGTMQSSEGILAPIVPISTITRPFSSITTSPSSSSTSSSSQSQSTAIYQNANIDYSNSFSYKSKYFQRKINELRQQLGLATT</sequence>
<reference evidence="11" key="3">
    <citation type="submission" date="2022-06" db="UniProtKB">
        <authorList>
            <consortium name="EnsemblMetazoa"/>
        </authorList>
    </citation>
    <scope>IDENTIFICATION</scope>
</reference>
<keyword evidence="5" id="KW-0800">Toxin</keyword>
<feature type="compositionally biased region" description="Basic residues" evidence="9">
    <location>
        <begin position="19"/>
        <end position="30"/>
    </location>
</feature>
<keyword evidence="7" id="KW-0472">Membrane</keyword>
<dbReference type="PROSITE" id="PS50297">
    <property type="entry name" value="ANK_REP_REGION"/>
    <property type="match status" value="3"/>
</dbReference>
<dbReference type="OrthoDB" id="6362414at2759"/>
<evidence type="ECO:0000256" key="3">
    <source>
        <dbReference type="ARBA" id="ARBA00022537"/>
    </source>
</evidence>
<dbReference type="GO" id="GO:0044231">
    <property type="term" value="C:host cell presynaptic membrane"/>
    <property type="evidence" value="ECO:0007669"/>
    <property type="project" value="UniProtKB-KW"/>
</dbReference>
<feature type="compositionally biased region" description="Basic residues" evidence="9">
    <location>
        <begin position="736"/>
        <end position="750"/>
    </location>
</feature>
<dbReference type="PANTHER" id="PTHR24126">
    <property type="entry name" value="ANKYRIN REPEAT, PH AND SEC7 DOMAIN CONTAINING PROTEIN SECG-RELATED"/>
    <property type="match status" value="1"/>
</dbReference>
<dbReference type="Proteomes" id="UP000070412">
    <property type="component" value="Unassembled WGS sequence"/>
</dbReference>
<evidence type="ECO:0000256" key="2">
    <source>
        <dbReference type="ARBA" id="ARBA00022483"/>
    </source>
</evidence>
<keyword evidence="5" id="KW-0528">Neurotoxin</keyword>
<evidence type="ECO:0000256" key="8">
    <source>
        <dbReference type="PROSITE-ProRule" id="PRU00023"/>
    </source>
</evidence>
<dbReference type="SMART" id="SM00248">
    <property type="entry name" value="ANK"/>
    <property type="match status" value="4"/>
</dbReference>
<evidence type="ECO:0000256" key="4">
    <source>
        <dbReference type="ARBA" id="ARBA00022737"/>
    </source>
</evidence>
<feature type="region of interest" description="Disordered" evidence="9">
    <location>
        <begin position="12"/>
        <end position="35"/>
    </location>
</feature>
<keyword evidence="7" id="KW-1053">Target membrane</keyword>
<keyword evidence="5" id="KW-0638">Presynaptic neurotoxin</keyword>
<dbReference type="GO" id="GO:0044218">
    <property type="term" value="C:other organism cell membrane"/>
    <property type="evidence" value="ECO:0007669"/>
    <property type="project" value="UniProtKB-KW"/>
</dbReference>
<accession>A0A834RG85</accession>
<reference evidence="12" key="1">
    <citation type="journal article" date="2020" name="PLoS Negl. Trop. Dis.">
        <title>High-quality nuclear genome for Sarcoptes scabiei-A critical resource for a neglected parasite.</title>
        <authorList>
            <person name="Korhonen P.K."/>
            <person name="Gasser R.B."/>
            <person name="Ma G."/>
            <person name="Wang T."/>
            <person name="Stroehlein A.J."/>
            <person name="Young N.D."/>
            <person name="Ang C.S."/>
            <person name="Fernando D.D."/>
            <person name="Lu H.C."/>
            <person name="Taylor S."/>
            <person name="Reynolds S.L."/>
            <person name="Mofiz E."/>
            <person name="Najaraj S.H."/>
            <person name="Gowda H."/>
            <person name="Madugundu A."/>
            <person name="Renuse S."/>
            <person name="Holt D."/>
            <person name="Pandey A."/>
            <person name="Papenfuss A.T."/>
            <person name="Fischer K."/>
        </authorList>
    </citation>
    <scope>NUCLEOTIDE SEQUENCE [LARGE SCALE GENOMIC DNA]</scope>
</reference>
<dbReference type="SUPFAM" id="SSF48403">
    <property type="entry name" value="Ankyrin repeat"/>
    <property type="match status" value="1"/>
</dbReference>
<dbReference type="Gene3D" id="1.25.40.20">
    <property type="entry name" value="Ankyrin repeat-containing domain"/>
    <property type="match status" value="1"/>
</dbReference>
<feature type="repeat" description="ANK" evidence="8">
    <location>
        <begin position="96"/>
        <end position="128"/>
    </location>
</feature>
<feature type="region of interest" description="Disordered" evidence="9">
    <location>
        <begin position="397"/>
        <end position="438"/>
    </location>
</feature>
<evidence type="ECO:0000256" key="7">
    <source>
        <dbReference type="ARBA" id="ARBA00023298"/>
    </source>
</evidence>
<feature type="compositionally biased region" description="Low complexity" evidence="9">
    <location>
        <begin position="564"/>
        <end position="581"/>
    </location>
</feature>
<evidence type="ECO:0000256" key="6">
    <source>
        <dbReference type="ARBA" id="ARBA00023043"/>
    </source>
</evidence>
<comment type="subcellular location">
    <subcellularLocation>
        <location evidence="1">Target cell membrane</location>
    </subcellularLocation>
</comment>
<dbReference type="EMBL" id="WVUK01000051">
    <property type="protein sequence ID" value="KAF7494962.1"/>
    <property type="molecule type" value="Genomic_DNA"/>
</dbReference>
<dbReference type="Pfam" id="PF00023">
    <property type="entry name" value="Ank"/>
    <property type="match status" value="1"/>
</dbReference>
<feature type="region of interest" description="Disordered" evidence="9">
    <location>
        <begin position="510"/>
        <end position="534"/>
    </location>
</feature>
<evidence type="ECO:0000256" key="1">
    <source>
        <dbReference type="ARBA" id="ARBA00004175"/>
    </source>
</evidence>